<dbReference type="SUPFAM" id="SSF50129">
    <property type="entry name" value="GroES-like"/>
    <property type="match status" value="1"/>
</dbReference>
<dbReference type="RefSeq" id="WP_331215352.1">
    <property type="nucleotide sequence ID" value="NZ_JAZGQK010000013.1"/>
</dbReference>
<dbReference type="InterPro" id="IPR020843">
    <property type="entry name" value="ER"/>
</dbReference>
<dbReference type="PANTHER" id="PTHR11695">
    <property type="entry name" value="ALCOHOL DEHYDROGENASE RELATED"/>
    <property type="match status" value="1"/>
</dbReference>
<protein>
    <submittedName>
        <fullName evidence="2">NAD(P)-dependent alcohol dehydrogenase</fullName>
    </submittedName>
</protein>
<reference evidence="2 3" key="1">
    <citation type="submission" date="2024-01" db="EMBL/GenBank/DDBJ databases">
        <title>Genome insights into Plantactinospora sonchi sp. nov.</title>
        <authorList>
            <person name="Wang L."/>
        </authorList>
    </citation>
    <scope>NUCLEOTIDE SEQUENCE [LARGE SCALE GENOMIC DNA]</scope>
    <source>
        <strain evidence="2 3">NEAU-QY2</strain>
    </source>
</reference>
<dbReference type="Pfam" id="PF13602">
    <property type="entry name" value="ADH_zinc_N_2"/>
    <property type="match status" value="1"/>
</dbReference>
<name>A0ABU7RUP3_9ACTN</name>
<dbReference type="Gene3D" id="3.90.180.10">
    <property type="entry name" value="Medium-chain alcohol dehydrogenases, catalytic domain"/>
    <property type="match status" value="1"/>
</dbReference>
<dbReference type="SUPFAM" id="SSF51735">
    <property type="entry name" value="NAD(P)-binding Rossmann-fold domains"/>
    <property type="match status" value="1"/>
</dbReference>
<dbReference type="Proteomes" id="UP001332243">
    <property type="component" value="Unassembled WGS sequence"/>
</dbReference>
<dbReference type="PANTHER" id="PTHR11695:SF294">
    <property type="entry name" value="RETICULON-4-INTERACTING PROTEIN 1, MITOCHONDRIAL"/>
    <property type="match status" value="1"/>
</dbReference>
<evidence type="ECO:0000313" key="3">
    <source>
        <dbReference type="Proteomes" id="UP001332243"/>
    </source>
</evidence>
<gene>
    <name evidence="2" type="ORF">V1633_17200</name>
</gene>
<dbReference type="SMART" id="SM00829">
    <property type="entry name" value="PKS_ER"/>
    <property type="match status" value="1"/>
</dbReference>
<sequence length="338" mass="36342">MQAIIQDRYGPPEALRLREIGQPTVGDDEVLVRVRAASVHPDVWHVVTGHPYVLRLMGSGLRRPRCPVPGTDLAGVVVAVGRRVTGFRPGDEVFGESLRGFSWRNGGAFAEYAVAPEEGLVGKPANVTFEQAATVPTTGYIALLNLPTERLRPGRRVLVNGAAGGVGAVVVQVAKAHGAHVTGVDHTRKLDLLRSLGADEVVDHTRVDFTRDDPTGGARYDLIVDIPGNRPFSACRRVLAPDGCYVLIGHDQFGRTGHRWLGSLPRFARLGLTSLFVPQLRRGSASLSKREAMELLRAHLEAGELTPVIDRTYPLAEAGAALRHLAGGEALGRIVLTV</sequence>
<dbReference type="CDD" id="cd08267">
    <property type="entry name" value="MDR1"/>
    <property type="match status" value="1"/>
</dbReference>
<evidence type="ECO:0000259" key="1">
    <source>
        <dbReference type="SMART" id="SM00829"/>
    </source>
</evidence>
<dbReference type="EMBL" id="JAZGQK010000013">
    <property type="protein sequence ID" value="MEE6260228.1"/>
    <property type="molecule type" value="Genomic_DNA"/>
</dbReference>
<keyword evidence="3" id="KW-1185">Reference proteome</keyword>
<feature type="domain" description="Enoyl reductase (ER)" evidence="1">
    <location>
        <begin position="10"/>
        <end position="336"/>
    </location>
</feature>
<proteinExistence type="predicted"/>
<comment type="caution">
    <text evidence="2">The sequence shown here is derived from an EMBL/GenBank/DDBJ whole genome shotgun (WGS) entry which is preliminary data.</text>
</comment>
<dbReference type="InterPro" id="IPR013154">
    <property type="entry name" value="ADH-like_N"/>
</dbReference>
<dbReference type="InterPro" id="IPR050700">
    <property type="entry name" value="YIM1/Zinc_Alcohol_DH_Fams"/>
</dbReference>
<evidence type="ECO:0000313" key="2">
    <source>
        <dbReference type="EMBL" id="MEE6260228.1"/>
    </source>
</evidence>
<dbReference type="Pfam" id="PF08240">
    <property type="entry name" value="ADH_N"/>
    <property type="match status" value="1"/>
</dbReference>
<dbReference type="InterPro" id="IPR011032">
    <property type="entry name" value="GroES-like_sf"/>
</dbReference>
<accession>A0ABU7RUP3</accession>
<dbReference type="InterPro" id="IPR036291">
    <property type="entry name" value="NAD(P)-bd_dom_sf"/>
</dbReference>
<organism evidence="2 3">
    <name type="scientific">Plantactinospora sonchi</name>
    <dbReference type="NCBI Taxonomy" id="1544735"/>
    <lineage>
        <taxon>Bacteria</taxon>
        <taxon>Bacillati</taxon>
        <taxon>Actinomycetota</taxon>
        <taxon>Actinomycetes</taxon>
        <taxon>Micromonosporales</taxon>
        <taxon>Micromonosporaceae</taxon>
        <taxon>Plantactinospora</taxon>
    </lineage>
</organism>
<dbReference type="Gene3D" id="3.40.50.720">
    <property type="entry name" value="NAD(P)-binding Rossmann-like Domain"/>
    <property type="match status" value="1"/>
</dbReference>